<protein>
    <recommendedName>
        <fullName evidence="3">DUF4294 domain-containing protein</fullName>
    </recommendedName>
</protein>
<dbReference type="Pfam" id="PF14127">
    <property type="entry name" value="DUF4294"/>
    <property type="match status" value="1"/>
</dbReference>
<name>A0A1I0ZJH9_9FLAO</name>
<dbReference type="EMBL" id="FOJT01000005">
    <property type="protein sequence ID" value="SFB24363.1"/>
    <property type="molecule type" value="Genomic_DNA"/>
</dbReference>
<dbReference type="OrthoDB" id="1491885at2"/>
<gene>
    <name evidence="1" type="ORF">SAMN05660845_2251</name>
</gene>
<sequence>MKYLLSLVAVCLVTTISSGQVTKKDTTEIEKPLVGTDTIAKMPIELEEVYISNKRDFKSEEERKRFYILQRRVLKVYPYAKTAADRLTALNIGMKDLKSERDKRKYFKLVENYLTNEFEGQLKKLSRKDGQVLVKLIDRQTGSSTFELIKELKSGWKAFWSNNTARLFDINLKTKYDPYTVAEDLTIEGILYKAFSDGRLPKQAAKNDVSYIKYVKAWKESHKTITTEEK</sequence>
<dbReference type="STRING" id="498292.SAMN05660845_2251"/>
<dbReference type="AlphaFoldDB" id="A0A1I0ZJH9"/>
<reference evidence="2" key="1">
    <citation type="submission" date="2016-10" db="EMBL/GenBank/DDBJ databases">
        <authorList>
            <person name="Varghese N."/>
            <person name="Submissions S."/>
        </authorList>
    </citation>
    <scope>NUCLEOTIDE SEQUENCE [LARGE SCALE GENOMIC DNA]</scope>
    <source>
        <strain evidence="2">DSM 21789</strain>
    </source>
</reference>
<organism evidence="1 2">
    <name type="scientific">Flavobacterium swingsii</name>
    <dbReference type="NCBI Taxonomy" id="498292"/>
    <lineage>
        <taxon>Bacteria</taxon>
        <taxon>Pseudomonadati</taxon>
        <taxon>Bacteroidota</taxon>
        <taxon>Flavobacteriia</taxon>
        <taxon>Flavobacteriales</taxon>
        <taxon>Flavobacteriaceae</taxon>
        <taxon>Flavobacterium</taxon>
    </lineage>
</organism>
<accession>A0A1I0ZJH9</accession>
<evidence type="ECO:0008006" key="3">
    <source>
        <dbReference type="Google" id="ProtNLM"/>
    </source>
</evidence>
<dbReference type="Proteomes" id="UP000199604">
    <property type="component" value="Unassembled WGS sequence"/>
</dbReference>
<evidence type="ECO:0000313" key="1">
    <source>
        <dbReference type="EMBL" id="SFB24363.1"/>
    </source>
</evidence>
<proteinExistence type="predicted"/>
<evidence type="ECO:0000313" key="2">
    <source>
        <dbReference type="Proteomes" id="UP000199604"/>
    </source>
</evidence>
<keyword evidence="2" id="KW-1185">Reference proteome</keyword>
<dbReference type="RefSeq" id="WP_091477240.1">
    <property type="nucleotide sequence ID" value="NZ_FOJT01000005.1"/>
</dbReference>
<dbReference type="InterPro" id="IPR025636">
    <property type="entry name" value="DUF4294"/>
</dbReference>